<organism evidence="1">
    <name type="scientific">bioreactor metagenome</name>
    <dbReference type="NCBI Taxonomy" id="1076179"/>
    <lineage>
        <taxon>unclassified sequences</taxon>
        <taxon>metagenomes</taxon>
        <taxon>ecological metagenomes</taxon>
    </lineage>
</organism>
<dbReference type="AlphaFoldDB" id="A0A645HU23"/>
<sequence>MIQSSFFFSNNPINDSNKIINIRWSEVVITKLRVKGFLLKTLDNAVQGIYFRETITTKRLIYPQNCPWNFTFFNQFFCPSFCLPIPLNWLSRIIFAVRLCFFPVKNIGRRNMDKTFSRFLTGFKDVFGSFDIHLITTSCFISILLPSCCDIRKSCKVN</sequence>
<reference evidence="1" key="1">
    <citation type="submission" date="2019-08" db="EMBL/GenBank/DDBJ databases">
        <authorList>
            <person name="Kucharzyk K."/>
            <person name="Murdoch R.W."/>
            <person name="Higgins S."/>
            <person name="Loffler F."/>
        </authorList>
    </citation>
    <scope>NUCLEOTIDE SEQUENCE</scope>
</reference>
<comment type="caution">
    <text evidence="1">The sequence shown here is derived from an EMBL/GenBank/DDBJ whole genome shotgun (WGS) entry which is preliminary data.</text>
</comment>
<dbReference type="EMBL" id="VSSQ01098900">
    <property type="protein sequence ID" value="MPN41689.1"/>
    <property type="molecule type" value="Genomic_DNA"/>
</dbReference>
<name>A0A645HU23_9ZZZZ</name>
<protein>
    <submittedName>
        <fullName evidence="1">Uncharacterized protein</fullName>
    </submittedName>
</protein>
<accession>A0A645HU23</accession>
<proteinExistence type="predicted"/>
<evidence type="ECO:0000313" key="1">
    <source>
        <dbReference type="EMBL" id="MPN41689.1"/>
    </source>
</evidence>
<gene>
    <name evidence="1" type="ORF">SDC9_189244</name>
</gene>